<evidence type="ECO:0000259" key="3">
    <source>
        <dbReference type="PROSITE" id="PS50011"/>
    </source>
</evidence>
<keyword evidence="2" id="KW-0472">Membrane</keyword>
<reference evidence="4 5" key="1">
    <citation type="journal article" date="2019" name="Int. J. Syst. Evol. Microbiol.">
        <title>The Global Catalogue of Microorganisms (GCM) 10K type strain sequencing project: providing services to taxonomists for standard genome sequencing and annotation.</title>
        <authorList>
            <consortium name="The Broad Institute Genomics Platform"/>
            <consortium name="The Broad Institute Genome Sequencing Center for Infectious Disease"/>
            <person name="Wu L."/>
            <person name="Ma J."/>
        </authorList>
    </citation>
    <scope>NUCLEOTIDE SEQUENCE [LARGE SCALE GENOMIC DNA]</scope>
    <source>
        <strain evidence="4 5">JCM 7356</strain>
    </source>
</reference>
<dbReference type="InterPro" id="IPR053235">
    <property type="entry name" value="Ser_Thr_kinase"/>
</dbReference>
<proteinExistence type="predicted"/>
<feature type="region of interest" description="Disordered" evidence="1">
    <location>
        <begin position="1"/>
        <end position="31"/>
    </location>
</feature>
<dbReference type="EMBL" id="BAAATR010000002">
    <property type="protein sequence ID" value="GAA2229266.1"/>
    <property type="molecule type" value="Genomic_DNA"/>
</dbReference>
<protein>
    <recommendedName>
        <fullName evidence="3">Protein kinase domain-containing protein</fullName>
    </recommendedName>
</protein>
<name>A0ABN3DET8_9ACTN</name>
<dbReference type="RefSeq" id="WP_344634633.1">
    <property type="nucleotide sequence ID" value="NZ_BAAATR010000002.1"/>
</dbReference>
<dbReference type="InterPro" id="IPR011009">
    <property type="entry name" value="Kinase-like_dom_sf"/>
</dbReference>
<keyword evidence="2" id="KW-0812">Transmembrane</keyword>
<sequence>MPEASGQDRTLPGQSVPGQQMPGWRVPGTTEIRPLGTGPCRVVLVRSDATGALAVVKYLLAAPAGGTALRHPNLVRIDQVLPSPDGEGVAVVMAAVEGASLQALLAVRRLPPEAGLAVLRDSLLGLAAAHEQGVVHGSYRPSDVLVDLTGHCQVLNTGRPAAAATADLSETDAAYRAPELRRGEPASPASDGYAAALVFLECLTGGQPATVGHSPGAAAPDDLPEPLRRVVVRATAEAPEARYPDARSFLAELEAAAAEVHGPQWPERGERLLADAAAATASAQPLLGPDGPGAGPWWRRRRSRLAVAGAVVMAVLAVVLVLLLDGGSPKQEVREPFTQALAALARTPGVRYQDHDQYTGYYDVTVTAAAERFGSVGEAADFSDKVDEDLVTVAGHDYLSYRNDTALKGWTYDPGNDEKNMASLLKTYVTPAQLAATLSSALDQQPRLPVVGDKAAAAVTVDGQPAWRADTVQGYLYVTQKAPYRVLRWEPANLITALAGLKAMAKNPSSQQPRSLEAHTPLTNSLGITLTPVTDAAGLYGKVVQYTKELTTATTGASVQILQQNDGASNVACSHTGCLVNVAFSGPVYNASSAAYVLDKVYIELKVGSITTGGREVGGCTSGLQPYQLTGTSLSGKLTCNNPAGGPLFDQAAAENQARANASGSSQFWDYADRLDLVVHPLSPTDVDQLVAKEQHELQSLG</sequence>
<dbReference type="InterPro" id="IPR000719">
    <property type="entry name" value="Prot_kinase_dom"/>
</dbReference>
<evidence type="ECO:0000313" key="5">
    <source>
        <dbReference type="Proteomes" id="UP001500305"/>
    </source>
</evidence>
<accession>A0ABN3DET8</accession>
<dbReference type="PANTHER" id="PTHR24361">
    <property type="entry name" value="MITOGEN-ACTIVATED KINASE KINASE KINASE"/>
    <property type="match status" value="1"/>
</dbReference>
<feature type="transmembrane region" description="Helical" evidence="2">
    <location>
        <begin position="305"/>
        <end position="324"/>
    </location>
</feature>
<evidence type="ECO:0000256" key="2">
    <source>
        <dbReference type="SAM" id="Phobius"/>
    </source>
</evidence>
<keyword evidence="2" id="KW-1133">Transmembrane helix</keyword>
<comment type="caution">
    <text evidence="4">The sequence shown here is derived from an EMBL/GenBank/DDBJ whole genome shotgun (WGS) entry which is preliminary data.</text>
</comment>
<organism evidence="4 5">
    <name type="scientific">Kitasatospora cystarginea</name>
    <dbReference type="NCBI Taxonomy" id="58350"/>
    <lineage>
        <taxon>Bacteria</taxon>
        <taxon>Bacillati</taxon>
        <taxon>Actinomycetota</taxon>
        <taxon>Actinomycetes</taxon>
        <taxon>Kitasatosporales</taxon>
        <taxon>Streptomycetaceae</taxon>
        <taxon>Kitasatospora</taxon>
    </lineage>
</organism>
<dbReference type="SMART" id="SM00220">
    <property type="entry name" value="S_TKc"/>
    <property type="match status" value="1"/>
</dbReference>
<dbReference type="PROSITE" id="PS50011">
    <property type="entry name" value="PROTEIN_KINASE_DOM"/>
    <property type="match status" value="1"/>
</dbReference>
<gene>
    <name evidence="4" type="ORF">GCM10010430_06450</name>
</gene>
<feature type="domain" description="Protein kinase" evidence="3">
    <location>
        <begin position="1"/>
        <end position="287"/>
    </location>
</feature>
<keyword evidence="5" id="KW-1185">Reference proteome</keyword>
<dbReference type="Proteomes" id="UP001500305">
    <property type="component" value="Unassembled WGS sequence"/>
</dbReference>
<dbReference type="Pfam" id="PF00069">
    <property type="entry name" value="Pkinase"/>
    <property type="match status" value="1"/>
</dbReference>
<evidence type="ECO:0000256" key="1">
    <source>
        <dbReference type="SAM" id="MobiDB-lite"/>
    </source>
</evidence>
<dbReference type="SUPFAM" id="SSF56112">
    <property type="entry name" value="Protein kinase-like (PK-like)"/>
    <property type="match status" value="1"/>
</dbReference>
<dbReference type="Gene3D" id="1.10.510.10">
    <property type="entry name" value="Transferase(Phosphotransferase) domain 1"/>
    <property type="match status" value="1"/>
</dbReference>
<evidence type="ECO:0000313" key="4">
    <source>
        <dbReference type="EMBL" id="GAA2229266.1"/>
    </source>
</evidence>